<proteinExistence type="predicted"/>
<organism evidence="2 3">
    <name type="scientific">Frigidibacter albus</name>
    <dbReference type="NCBI Taxonomy" id="1465486"/>
    <lineage>
        <taxon>Bacteria</taxon>
        <taxon>Pseudomonadati</taxon>
        <taxon>Pseudomonadota</taxon>
        <taxon>Alphaproteobacteria</taxon>
        <taxon>Rhodobacterales</taxon>
        <taxon>Paracoccaceae</taxon>
        <taxon>Frigidibacter</taxon>
    </lineage>
</organism>
<evidence type="ECO:0000313" key="3">
    <source>
        <dbReference type="Proteomes" id="UP000477083"/>
    </source>
</evidence>
<dbReference type="Proteomes" id="UP000477083">
    <property type="component" value="Unassembled WGS sequence"/>
</dbReference>
<keyword evidence="1" id="KW-0732">Signal</keyword>
<dbReference type="Gene3D" id="2.60.40.1880">
    <property type="entry name" value="Invasion associated locus B (IalB) protein"/>
    <property type="match status" value="1"/>
</dbReference>
<feature type="signal peptide" evidence="1">
    <location>
        <begin position="1"/>
        <end position="23"/>
    </location>
</feature>
<keyword evidence="3" id="KW-1185">Reference proteome</keyword>
<dbReference type="RefSeq" id="WP_161348291.1">
    <property type="nucleotide sequence ID" value="NZ_BMGW01000013.1"/>
</dbReference>
<dbReference type="InterPro" id="IPR010642">
    <property type="entry name" value="Invasion_prot_B"/>
</dbReference>
<evidence type="ECO:0000313" key="2">
    <source>
        <dbReference type="EMBL" id="MZQ90903.1"/>
    </source>
</evidence>
<evidence type="ECO:0000256" key="1">
    <source>
        <dbReference type="SAM" id="SignalP"/>
    </source>
</evidence>
<gene>
    <name evidence="2" type="ORF">GS660_17560</name>
</gene>
<dbReference type="OrthoDB" id="7565159at2"/>
<evidence type="ECO:0008006" key="4">
    <source>
        <dbReference type="Google" id="ProtNLM"/>
    </source>
</evidence>
<dbReference type="InterPro" id="IPR038696">
    <property type="entry name" value="IalB_sf"/>
</dbReference>
<sequence>MPVIPTTLRAAILILACSTAAPAQEAADPPQPQPPLWIIACSNETDPDELLCEVSQSIVMTAQNGQSQRVATLSFARAAGQADTQAFLALPLEVSLTEQAQIAVDGTERATFAWQSCDSSSCYATADVDEAWMAAMRAGTEMTAQFKARDQRDVSFAFQLRDFLRTEQMLP</sequence>
<dbReference type="Pfam" id="PF06776">
    <property type="entry name" value="IalB"/>
    <property type="match status" value="1"/>
</dbReference>
<comment type="caution">
    <text evidence="2">The sequence shown here is derived from an EMBL/GenBank/DDBJ whole genome shotgun (WGS) entry which is preliminary data.</text>
</comment>
<reference evidence="2 3" key="1">
    <citation type="submission" date="2020-01" db="EMBL/GenBank/DDBJ databases">
        <title>Frigidibacter albus SP32T (=CGMCC 1.13995T).</title>
        <authorList>
            <person name="Liao X."/>
        </authorList>
    </citation>
    <scope>NUCLEOTIDE SEQUENCE [LARGE SCALE GENOMIC DNA]</scope>
    <source>
        <strain evidence="2 3">SP32</strain>
    </source>
</reference>
<accession>A0A6L8VL09</accession>
<dbReference type="AlphaFoldDB" id="A0A6L8VL09"/>
<name>A0A6L8VL09_9RHOB</name>
<protein>
    <recommendedName>
        <fullName evidence="4">Invasion associated locus B family protein</fullName>
    </recommendedName>
</protein>
<dbReference type="EMBL" id="WWNR01000013">
    <property type="protein sequence ID" value="MZQ90903.1"/>
    <property type="molecule type" value="Genomic_DNA"/>
</dbReference>
<feature type="chain" id="PRO_5026901472" description="Invasion associated locus B family protein" evidence="1">
    <location>
        <begin position="24"/>
        <end position="171"/>
    </location>
</feature>